<feature type="region of interest" description="Disordered" evidence="1">
    <location>
        <begin position="215"/>
        <end position="235"/>
    </location>
</feature>
<keyword evidence="3" id="KW-1185">Reference proteome</keyword>
<protein>
    <submittedName>
        <fullName evidence="2">Uncharacterized protein</fullName>
    </submittedName>
</protein>
<sequence>MWLKLQYSTRVLTDANTYYLKCFGITLGQESSRKTNVAVGVTTTTACRASSARLYCRQRVGVVRHGSGGSGRLMGLRWRDSTSASRPRMRHRRSMAYAPAAPRPEEGHDPRDVDSAHELGESTALEHVSRLMSEHWHKARPYLLPSVDAARRECLKHERAQLVAWCGAVVIAAAAHVLRTAPRETWAYNPPNYAIETFPPLQALIQDPSDARLTEDDLSARASRRTSCTRRRRGGEGRAAAEAVRVANDNAWVCIICTKHYEGRVTRWTVMDHLHAIRNPIEGQHFIHGAERTPSEGSDRMRRGFGFDLGGGTRAHLGVTDAAEFNEVRGIVTAGSLNAEGGLQYLEAV</sequence>
<reference evidence="2" key="1">
    <citation type="submission" date="2023-03" db="EMBL/GenBank/DDBJ databases">
        <title>Massive genome expansion in bonnet fungi (Mycena s.s.) driven by repeated elements and novel gene families across ecological guilds.</title>
        <authorList>
            <consortium name="Lawrence Berkeley National Laboratory"/>
            <person name="Harder C.B."/>
            <person name="Miyauchi S."/>
            <person name="Viragh M."/>
            <person name="Kuo A."/>
            <person name="Thoen E."/>
            <person name="Andreopoulos B."/>
            <person name="Lu D."/>
            <person name="Skrede I."/>
            <person name="Drula E."/>
            <person name="Henrissat B."/>
            <person name="Morin E."/>
            <person name="Kohler A."/>
            <person name="Barry K."/>
            <person name="LaButti K."/>
            <person name="Morin E."/>
            <person name="Salamov A."/>
            <person name="Lipzen A."/>
            <person name="Mereny Z."/>
            <person name="Hegedus B."/>
            <person name="Baldrian P."/>
            <person name="Stursova M."/>
            <person name="Weitz H."/>
            <person name="Taylor A."/>
            <person name="Grigoriev I.V."/>
            <person name="Nagy L.G."/>
            <person name="Martin F."/>
            <person name="Kauserud H."/>
        </authorList>
    </citation>
    <scope>NUCLEOTIDE SEQUENCE</scope>
    <source>
        <strain evidence="2">9144</strain>
    </source>
</reference>
<dbReference type="AlphaFoldDB" id="A0AAD6Y5C1"/>
<organism evidence="2 3">
    <name type="scientific">Mycena pura</name>
    <dbReference type="NCBI Taxonomy" id="153505"/>
    <lineage>
        <taxon>Eukaryota</taxon>
        <taxon>Fungi</taxon>
        <taxon>Dikarya</taxon>
        <taxon>Basidiomycota</taxon>
        <taxon>Agaricomycotina</taxon>
        <taxon>Agaricomycetes</taxon>
        <taxon>Agaricomycetidae</taxon>
        <taxon>Agaricales</taxon>
        <taxon>Marasmiineae</taxon>
        <taxon>Mycenaceae</taxon>
        <taxon>Mycena</taxon>
    </lineage>
</organism>
<dbReference type="Proteomes" id="UP001219525">
    <property type="component" value="Unassembled WGS sequence"/>
</dbReference>
<evidence type="ECO:0000256" key="1">
    <source>
        <dbReference type="SAM" id="MobiDB-lite"/>
    </source>
</evidence>
<name>A0AAD6Y5C1_9AGAR</name>
<evidence type="ECO:0000313" key="3">
    <source>
        <dbReference type="Proteomes" id="UP001219525"/>
    </source>
</evidence>
<feature type="region of interest" description="Disordered" evidence="1">
    <location>
        <begin position="80"/>
        <end position="115"/>
    </location>
</feature>
<comment type="caution">
    <text evidence="2">The sequence shown here is derived from an EMBL/GenBank/DDBJ whole genome shotgun (WGS) entry which is preliminary data.</text>
</comment>
<proteinExistence type="predicted"/>
<gene>
    <name evidence="2" type="ORF">GGX14DRAFT_402653</name>
</gene>
<dbReference type="EMBL" id="JARJCW010000078">
    <property type="protein sequence ID" value="KAJ7197422.1"/>
    <property type="molecule type" value="Genomic_DNA"/>
</dbReference>
<accession>A0AAD6Y5C1</accession>
<evidence type="ECO:0000313" key="2">
    <source>
        <dbReference type="EMBL" id="KAJ7197422.1"/>
    </source>
</evidence>
<feature type="compositionally biased region" description="Basic and acidic residues" evidence="1">
    <location>
        <begin position="103"/>
        <end position="115"/>
    </location>
</feature>
<feature type="compositionally biased region" description="Basic residues" evidence="1">
    <location>
        <begin position="222"/>
        <end position="233"/>
    </location>
</feature>